<dbReference type="Pfam" id="PF04616">
    <property type="entry name" value="Glyco_hydro_43"/>
    <property type="match status" value="1"/>
</dbReference>
<proteinExistence type="inferred from homology"/>
<dbReference type="InterPro" id="IPR006710">
    <property type="entry name" value="Glyco_hydro_43"/>
</dbReference>
<dbReference type="PANTHER" id="PTHR42812:SF12">
    <property type="entry name" value="BETA-XYLOSIDASE-RELATED"/>
    <property type="match status" value="1"/>
</dbReference>
<dbReference type="Proteomes" id="UP000182347">
    <property type="component" value="Unassembled WGS sequence"/>
</dbReference>
<dbReference type="InterPro" id="IPR005084">
    <property type="entry name" value="CBM6"/>
</dbReference>
<feature type="domain" description="CBM6" evidence="8">
    <location>
        <begin position="507"/>
        <end position="641"/>
    </location>
</feature>
<dbReference type="PROSITE" id="PS51175">
    <property type="entry name" value="CBM6"/>
    <property type="match status" value="1"/>
</dbReference>
<keyword evidence="3" id="KW-0378">Hydrolase</keyword>
<accession>A0A1G9T8I7</accession>
<keyword evidence="2 7" id="KW-0732">Signal</keyword>
<evidence type="ECO:0000313" key="10">
    <source>
        <dbReference type="Proteomes" id="UP000182347"/>
    </source>
</evidence>
<dbReference type="GO" id="GO:0005975">
    <property type="term" value="P:carbohydrate metabolic process"/>
    <property type="evidence" value="ECO:0007669"/>
    <property type="project" value="InterPro"/>
</dbReference>
<dbReference type="InterPro" id="IPR051795">
    <property type="entry name" value="Glycosyl_Hydrlase_43"/>
</dbReference>
<evidence type="ECO:0000256" key="7">
    <source>
        <dbReference type="SAM" id="SignalP"/>
    </source>
</evidence>
<organism evidence="9 10">
    <name type="scientific">Sediminibacillus halophilus</name>
    <dbReference type="NCBI Taxonomy" id="482461"/>
    <lineage>
        <taxon>Bacteria</taxon>
        <taxon>Bacillati</taxon>
        <taxon>Bacillota</taxon>
        <taxon>Bacilli</taxon>
        <taxon>Bacillales</taxon>
        <taxon>Bacillaceae</taxon>
        <taxon>Sediminibacillus</taxon>
    </lineage>
</organism>
<dbReference type="SUPFAM" id="SSF75005">
    <property type="entry name" value="Arabinanase/levansucrase/invertase"/>
    <property type="match status" value="1"/>
</dbReference>
<gene>
    <name evidence="9" type="ORF">SAMN05216244_2481</name>
</gene>
<evidence type="ECO:0000259" key="8">
    <source>
        <dbReference type="PROSITE" id="PS51175"/>
    </source>
</evidence>
<dbReference type="Gene3D" id="2.60.120.260">
    <property type="entry name" value="Galactose-binding domain-like"/>
    <property type="match status" value="1"/>
</dbReference>
<dbReference type="GO" id="GO:0004553">
    <property type="term" value="F:hydrolase activity, hydrolyzing O-glycosyl compounds"/>
    <property type="evidence" value="ECO:0007669"/>
    <property type="project" value="InterPro"/>
</dbReference>
<dbReference type="AlphaFoldDB" id="A0A1G9T8I7"/>
<evidence type="ECO:0000313" key="9">
    <source>
        <dbReference type="EMBL" id="SDM43968.1"/>
    </source>
</evidence>
<dbReference type="InterPro" id="IPR008979">
    <property type="entry name" value="Galactose-bd-like_sf"/>
</dbReference>
<dbReference type="SUPFAM" id="SSF49785">
    <property type="entry name" value="Galactose-binding domain-like"/>
    <property type="match status" value="1"/>
</dbReference>
<evidence type="ECO:0000256" key="3">
    <source>
        <dbReference type="ARBA" id="ARBA00022801"/>
    </source>
</evidence>
<dbReference type="CDD" id="cd08991">
    <property type="entry name" value="GH43_HoAraf43-like"/>
    <property type="match status" value="1"/>
</dbReference>
<feature type="site" description="Important for catalytic activity, responsible for pKa modulation of the active site Glu and correct orientation of both the proton donor and substrate" evidence="5">
    <location>
        <position position="146"/>
    </location>
</feature>
<dbReference type="GO" id="GO:0030246">
    <property type="term" value="F:carbohydrate binding"/>
    <property type="evidence" value="ECO:0007669"/>
    <property type="project" value="InterPro"/>
</dbReference>
<dbReference type="STRING" id="482461.SAMN05216244_2481"/>
<dbReference type="InterPro" id="IPR006584">
    <property type="entry name" value="Cellulose-bd_IV"/>
</dbReference>
<protein>
    <submittedName>
        <fullName evidence="9">Carbohydrate binding module (Family 6)</fullName>
    </submittedName>
</protein>
<keyword evidence="10" id="KW-1185">Reference proteome</keyword>
<keyword evidence="4" id="KW-0326">Glycosidase</keyword>
<dbReference type="EMBL" id="FNHF01000003">
    <property type="protein sequence ID" value="SDM43968.1"/>
    <property type="molecule type" value="Genomic_DNA"/>
</dbReference>
<dbReference type="CDD" id="cd04080">
    <property type="entry name" value="CBM6_cellulase-like"/>
    <property type="match status" value="1"/>
</dbReference>
<evidence type="ECO:0000256" key="5">
    <source>
        <dbReference type="PIRSR" id="PIRSR606710-2"/>
    </source>
</evidence>
<evidence type="ECO:0000256" key="2">
    <source>
        <dbReference type="ARBA" id="ARBA00022729"/>
    </source>
</evidence>
<evidence type="ECO:0000256" key="4">
    <source>
        <dbReference type="ARBA" id="ARBA00023295"/>
    </source>
</evidence>
<sequence length="827" mass="92663">MRLMSVVLLVMISFCSACSGDGESSEKPQASGYQNPIMLDNEWEDYGLGDPYVFKYNGLYYLYVSTRDTDIGVKVWSSPNLVDWKYEGLATEETETRAAYAPEVIYWNGYFYMYTSPGGNGHYVLKSDSPVGPFEVVTDNFGKSIDGNVFIDDDGSMYFSHAGTRGIEIASMRDPETVGESTVTAAYMNGWTEGSTIFKRNGKYYMTYTGNHVFSEGYRIDYAVSDSPTNGYRPSRQNPLVLNTEGEIVGLGHNSVVKGPNLDTDYIFYHNLEGPGVVGPLRHMNMDRMAWNGDKMSVLGPTHTKQQSPELPAFEDRFDRKNVKSNWINLDDGDWEIDDETYLRQTSTESTNSYKLVTKAETKSNYTAEFHAKLMGNGEVSGLYGAAFSYQDDNNYGVAVLNPSENTLITRFIRDGKEIHSESSTLPNEFDFTKLHQIRVEKSMHSFKVYVDGMLKQTVDASLNAGKVGYVTKDAQAEFGYVAFSNKVNGSGVWDVNKPLPGTVEAVHYQSGGEGVGYHDDDQNSTNNEYRPDPVDIRKDSEGAYYVRMDQPEEWLSYKVNVDEDNSFHADLRIATEDEDSQLKILQGDTDISGTISLPNTGGKDNWRTITIKDLELTKGKQELRIEVVKGEVNIASMTFYKGSTMTPLSDDFTERLNLDWSMYENYWSVKDDTFQPSDKAFSKVLVGENGWTDYQVEADIKLGNTSGDAGILVHGLNPANGVAHGQNNPDFMQGYYAFITTNGIYLGKQNYGWETLDSVSATLSVDSWHHVKVDVKGTRLQVFVNDMDTPKIVYEDTSVQPFTHGKAGFRVMNNQASFDNFEMNPN</sequence>
<comment type="similarity">
    <text evidence="1">Belongs to the glycosyl hydrolase 43 family.</text>
</comment>
<feature type="chain" id="PRO_5039145974" evidence="7">
    <location>
        <begin position="20"/>
        <end position="827"/>
    </location>
</feature>
<dbReference type="Gene3D" id="2.60.120.560">
    <property type="entry name" value="Exo-inulinase, domain 1"/>
    <property type="match status" value="2"/>
</dbReference>
<dbReference type="RefSeq" id="WP_074599441.1">
    <property type="nucleotide sequence ID" value="NZ_FNHF01000003.1"/>
</dbReference>
<dbReference type="InterPro" id="IPR010496">
    <property type="entry name" value="AL/BT2_dom"/>
</dbReference>
<dbReference type="PANTHER" id="PTHR42812">
    <property type="entry name" value="BETA-XYLOSIDASE"/>
    <property type="match status" value="1"/>
</dbReference>
<dbReference type="InterPro" id="IPR023296">
    <property type="entry name" value="Glyco_hydro_beta-prop_sf"/>
</dbReference>
<evidence type="ECO:0000256" key="1">
    <source>
        <dbReference type="ARBA" id="ARBA00009865"/>
    </source>
</evidence>
<feature type="signal peptide" evidence="7">
    <location>
        <begin position="1"/>
        <end position="19"/>
    </location>
</feature>
<name>A0A1G9T8I7_9BACI</name>
<dbReference type="SMART" id="SM00606">
    <property type="entry name" value="CBD_IV"/>
    <property type="match status" value="1"/>
</dbReference>
<reference evidence="10" key="1">
    <citation type="submission" date="2016-10" db="EMBL/GenBank/DDBJ databases">
        <authorList>
            <person name="Varghese N."/>
            <person name="Submissions S."/>
        </authorList>
    </citation>
    <scope>NUCLEOTIDE SEQUENCE [LARGE SCALE GENOMIC DNA]</scope>
    <source>
        <strain evidence="10">CGMCC 1.6199</strain>
    </source>
</reference>
<feature type="region of interest" description="Disordered" evidence="6">
    <location>
        <begin position="511"/>
        <end position="537"/>
    </location>
</feature>
<dbReference type="Gene3D" id="2.115.10.20">
    <property type="entry name" value="Glycosyl hydrolase domain, family 43"/>
    <property type="match status" value="1"/>
</dbReference>
<dbReference type="Pfam" id="PF06439">
    <property type="entry name" value="3keto-disac_hyd"/>
    <property type="match status" value="1"/>
</dbReference>
<evidence type="ECO:0000256" key="6">
    <source>
        <dbReference type="SAM" id="MobiDB-lite"/>
    </source>
</evidence>
<dbReference type="Pfam" id="PF03422">
    <property type="entry name" value="CBM_6"/>
    <property type="match status" value="1"/>
</dbReference>